<proteinExistence type="predicted"/>
<evidence type="ECO:0000313" key="3">
    <source>
        <dbReference type="EMBL" id="BBD77773.1"/>
    </source>
</evidence>
<evidence type="ECO:0000259" key="2">
    <source>
        <dbReference type="Pfam" id="PF14341"/>
    </source>
</evidence>
<feature type="domain" description="PilX/PilW C-terminal" evidence="1">
    <location>
        <begin position="96"/>
        <end position="181"/>
    </location>
</feature>
<protein>
    <submittedName>
        <fullName evidence="3">Pilus assembly protein</fullName>
    </submittedName>
</protein>
<keyword evidence="4" id="KW-1185">Reference proteome</keyword>
<dbReference type="Pfam" id="PF13681">
    <property type="entry name" value="PilX"/>
    <property type="match status" value="1"/>
</dbReference>
<reference evidence="3 4" key="1">
    <citation type="submission" date="2018-04" db="EMBL/GenBank/DDBJ databases">
        <title>Complete genome sequence of Hydrogenophilus thermoluteolus TH-1.</title>
        <authorList>
            <person name="Arai H."/>
        </authorList>
    </citation>
    <scope>NUCLEOTIDE SEQUENCE [LARGE SCALE GENOMIC DNA]</scope>
    <source>
        <strain evidence="3 4">TH-1</strain>
    </source>
</reference>
<gene>
    <name evidence="3" type="primary">pilX</name>
    <name evidence="3" type="ORF">HPTL_1511</name>
</gene>
<feature type="domain" description="Type 4 fimbrial biogenesis protein PilX N-terminal" evidence="2">
    <location>
        <begin position="5"/>
        <end position="55"/>
    </location>
</feature>
<dbReference type="KEGG" id="htl:HPTL_1511"/>
<dbReference type="InterPro" id="IPR025205">
    <property type="entry name" value="PilX/PilW_C"/>
</dbReference>
<dbReference type="Pfam" id="PF14341">
    <property type="entry name" value="PilX_N"/>
    <property type="match status" value="1"/>
</dbReference>
<dbReference type="InterPro" id="IPR025746">
    <property type="entry name" value="PilX_N_dom"/>
</dbReference>
<organism evidence="3 4">
    <name type="scientific">Hydrogenophilus thermoluteolus</name>
    <name type="common">Pseudomonas hydrogenothermophila</name>
    <dbReference type="NCBI Taxonomy" id="297"/>
    <lineage>
        <taxon>Bacteria</taxon>
        <taxon>Pseudomonadati</taxon>
        <taxon>Pseudomonadota</taxon>
        <taxon>Hydrogenophilia</taxon>
        <taxon>Hydrogenophilales</taxon>
        <taxon>Hydrogenophilaceae</taxon>
        <taxon>Hydrogenophilus</taxon>
    </lineage>
</organism>
<dbReference type="AlphaFoldDB" id="A0A2Z6DZ64"/>
<dbReference type="EMBL" id="AP018558">
    <property type="protein sequence ID" value="BBD77773.1"/>
    <property type="molecule type" value="Genomic_DNA"/>
</dbReference>
<accession>A0A2Z6DZ64</accession>
<evidence type="ECO:0000259" key="1">
    <source>
        <dbReference type="Pfam" id="PF13681"/>
    </source>
</evidence>
<dbReference type="Proteomes" id="UP000262004">
    <property type="component" value="Chromosome"/>
</dbReference>
<sequence length="183" mass="19164">MRKQSGAALIVALVLLVLVTLLGVAGIQTVALEEKMAANTFDRNLALQAAEAALRVGEAVAEAQSKTVPPNSGFPSYTDADNSCPTSPSAINNCVNGLCPTPDKDCPERWKASNFTGWANASVSLGGLAGTPQYFVEYLGSNFPCTDGGSSDPKNCKRYRITARSNPGTGRATVMLQSVYATD</sequence>
<dbReference type="RefSeq" id="WP_197713636.1">
    <property type="nucleotide sequence ID" value="NZ_AP018558.1"/>
</dbReference>
<name>A0A2Z6DZ64_HYDTE</name>
<evidence type="ECO:0000313" key="4">
    <source>
        <dbReference type="Proteomes" id="UP000262004"/>
    </source>
</evidence>